<evidence type="ECO:0000259" key="6">
    <source>
        <dbReference type="PROSITE" id="PS50850"/>
    </source>
</evidence>
<dbReference type="PANTHER" id="PTHR11662">
    <property type="entry name" value="SOLUTE CARRIER FAMILY 17"/>
    <property type="match status" value="1"/>
</dbReference>
<evidence type="ECO:0000256" key="2">
    <source>
        <dbReference type="ARBA" id="ARBA00022692"/>
    </source>
</evidence>
<keyword evidence="4 5" id="KW-0472">Membrane</keyword>
<dbReference type="CDD" id="cd17319">
    <property type="entry name" value="MFS_ExuT_GudP_like"/>
    <property type="match status" value="1"/>
</dbReference>
<evidence type="ECO:0000313" key="8">
    <source>
        <dbReference type="Proteomes" id="UP001597018"/>
    </source>
</evidence>
<dbReference type="PROSITE" id="PS50850">
    <property type="entry name" value="MFS"/>
    <property type="match status" value="1"/>
</dbReference>
<feature type="transmembrane region" description="Helical" evidence="5">
    <location>
        <begin position="379"/>
        <end position="400"/>
    </location>
</feature>
<gene>
    <name evidence="7" type="ORF">ACFQ16_09180</name>
</gene>
<dbReference type="InterPro" id="IPR020846">
    <property type="entry name" value="MFS_dom"/>
</dbReference>
<feature type="transmembrane region" description="Helical" evidence="5">
    <location>
        <begin position="255"/>
        <end position="279"/>
    </location>
</feature>
<feature type="transmembrane region" description="Helical" evidence="5">
    <location>
        <begin position="315"/>
        <end position="341"/>
    </location>
</feature>
<feature type="transmembrane region" description="Helical" evidence="5">
    <location>
        <begin position="166"/>
        <end position="187"/>
    </location>
</feature>
<dbReference type="EMBL" id="JBHTIW010000004">
    <property type="protein sequence ID" value="MFD0919916.1"/>
    <property type="molecule type" value="Genomic_DNA"/>
</dbReference>
<dbReference type="SUPFAM" id="SSF103473">
    <property type="entry name" value="MFS general substrate transporter"/>
    <property type="match status" value="1"/>
</dbReference>
<keyword evidence="2 5" id="KW-0812">Transmembrane</keyword>
<reference evidence="8" key="1">
    <citation type="journal article" date="2019" name="Int. J. Syst. Evol. Microbiol.">
        <title>The Global Catalogue of Microorganisms (GCM) 10K type strain sequencing project: providing services to taxonomists for standard genome sequencing and annotation.</title>
        <authorList>
            <consortium name="The Broad Institute Genomics Platform"/>
            <consortium name="The Broad Institute Genome Sequencing Center for Infectious Disease"/>
            <person name="Wu L."/>
            <person name="Ma J."/>
        </authorList>
    </citation>
    <scope>NUCLEOTIDE SEQUENCE [LARGE SCALE GENOMIC DNA]</scope>
    <source>
        <strain evidence="8">CCUG 56401</strain>
    </source>
</reference>
<evidence type="ECO:0000256" key="1">
    <source>
        <dbReference type="ARBA" id="ARBA00004651"/>
    </source>
</evidence>
<evidence type="ECO:0000256" key="5">
    <source>
        <dbReference type="SAM" id="Phobius"/>
    </source>
</evidence>
<dbReference type="RefSeq" id="WP_263251941.1">
    <property type="nucleotide sequence ID" value="NZ_BAABLT010000052.1"/>
</dbReference>
<evidence type="ECO:0000256" key="3">
    <source>
        <dbReference type="ARBA" id="ARBA00022989"/>
    </source>
</evidence>
<feature type="transmembrane region" description="Helical" evidence="5">
    <location>
        <begin position="216"/>
        <end position="235"/>
    </location>
</feature>
<feature type="transmembrane region" description="Helical" evidence="5">
    <location>
        <begin position="353"/>
        <end position="373"/>
    </location>
</feature>
<keyword evidence="8" id="KW-1185">Reference proteome</keyword>
<dbReference type="InterPro" id="IPR050382">
    <property type="entry name" value="MFS_Na/Anion_cotransporter"/>
</dbReference>
<evidence type="ECO:0000256" key="4">
    <source>
        <dbReference type="ARBA" id="ARBA00023136"/>
    </source>
</evidence>
<keyword evidence="3 5" id="KW-1133">Transmembrane helix</keyword>
<feature type="transmembrane region" description="Helical" evidence="5">
    <location>
        <begin position="45"/>
        <end position="64"/>
    </location>
</feature>
<dbReference type="Gene3D" id="1.20.1250.20">
    <property type="entry name" value="MFS general substrate transporter like domains"/>
    <property type="match status" value="2"/>
</dbReference>
<dbReference type="InterPro" id="IPR011701">
    <property type="entry name" value="MFS"/>
</dbReference>
<organism evidence="7 8">
    <name type="scientific">Saccharopolyspora rosea</name>
    <dbReference type="NCBI Taxonomy" id="524884"/>
    <lineage>
        <taxon>Bacteria</taxon>
        <taxon>Bacillati</taxon>
        <taxon>Actinomycetota</taxon>
        <taxon>Actinomycetes</taxon>
        <taxon>Pseudonocardiales</taxon>
        <taxon>Pseudonocardiaceae</taxon>
        <taxon>Saccharopolyspora</taxon>
    </lineage>
</organism>
<name>A0ABW3FT76_9PSEU</name>
<feature type="transmembrane region" description="Helical" evidence="5">
    <location>
        <begin position="85"/>
        <end position="105"/>
    </location>
</feature>
<accession>A0ABW3FT76</accession>
<protein>
    <submittedName>
        <fullName evidence="7">MFS transporter</fullName>
    </submittedName>
</protein>
<comment type="subcellular location">
    <subcellularLocation>
        <location evidence="1">Cell membrane</location>
        <topology evidence="1">Multi-pass membrane protein</topology>
    </subcellularLocation>
</comment>
<dbReference type="Pfam" id="PF07690">
    <property type="entry name" value="MFS_1"/>
    <property type="match status" value="1"/>
</dbReference>
<feature type="transmembrane region" description="Helical" evidence="5">
    <location>
        <begin position="291"/>
        <end position="309"/>
    </location>
</feature>
<dbReference type="PANTHER" id="PTHR11662:SF446">
    <property type="entry name" value="SODIUM-DEPENDENT PHOSPHATE TRANSPORT PROTEIN 1, CHLOROPLASTIC"/>
    <property type="match status" value="1"/>
</dbReference>
<feature type="domain" description="Major facilitator superfamily (MFS) profile" evidence="6">
    <location>
        <begin position="14"/>
        <end position="405"/>
    </location>
</feature>
<comment type="caution">
    <text evidence="7">The sequence shown here is derived from an EMBL/GenBank/DDBJ whole genome shotgun (WGS) entry which is preliminary data.</text>
</comment>
<sequence>MRARRRLRGMRTALLVLLLLIGIVNYLDRSTLSIANHAVQHDFGVGPAAMGLLLSVFSWAYAFGQLPAGGLLDRFGPRRVLGGGLLLWSLAQAASGLVGGFKQLLAARAVLGLGEAPAYPGGAKVVATWWPRDSRGAPTGVFQMSSTLGPAIGPPLLTWLMLGFGWRWMFVVAGAVGVVLALVWFAVCRDRRDDREEPVADRVSVREWLGLLRHRTTWGMIIGFSGVVYSVYLYLTWLPAYLEGERGMSVAATGFALVLPYLAGTLGMFCGGAVGDVLVRRGIRTTLARKAPICCGLVVGGLCTVPVALTASTALALVCVCAAQFFINSASAGAWSLATVVADERITASLGSLQNFGGYFGGAFAPLITGVIVERTGSFVAALLAAGAIAVVAALSYAVLVREPVGVDRRPVVAKR</sequence>
<evidence type="ECO:0000313" key="7">
    <source>
        <dbReference type="EMBL" id="MFD0919916.1"/>
    </source>
</evidence>
<dbReference type="Proteomes" id="UP001597018">
    <property type="component" value="Unassembled WGS sequence"/>
</dbReference>
<proteinExistence type="predicted"/>
<dbReference type="InterPro" id="IPR036259">
    <property type="entry name" value="MFS_trans_sf"/>
</dbReference>